<gene>
    <name evidence="2" type="ORF">CWR45_06035</name>
</gene>
<dbReference type="OrthoDB" id="2970818at2"/>
<accession>A0A3D8PYB5</accession>
<comment type="caution">
    <text evidence="2">The sequence shown here is derived from an EMBL/GenBank/DDBJ whole genome shotgun (WGS) entry which is preliminary data.</text>
</comment>
<dbReference type="EMBL" id="PIOD01000005">
    <property type="protein sequence ID" value="RDW20782.1"/>
    <property type="molecule type" value="Genomic_DNA"/>
</dbReference>
<dbReference type="Proteomes" id="UP000256520">
    <property type="component" value="Unassembled WGS sequence"/>
</dbReference>
<evidence type="ECO:0000256" key="1">
    <source>
        <dbReference type="SAM" id="Phobius"/>
    </source>
</evidence>
<organism evidence="2 3">
    <name type="scientific">Oceanobacillus chungangensis</name>
    <dbReference type="NCBI Taxonomy" id="1229152"/>
    <lineage>
        <taxon>Bacteria</taxon>
        <taxon>Bacillati</taxon>
        <taxon>Bacillota</taxon>
        <taxon>Bacilli</taxon>
        <taxon>Bacillales</taxon>
        <taxon>Bacillaceae</taxon>
        <taxon>Oceanobacillus</taxon>
    </lineage>
</organism>
<keyword evidence="1" id="KW-1133">Transmembrane helix</keyword>
<name>A0A3D8PYB5_9BACI</name>
<feature type="transmembrane region" description="Helical" evidence="1">
    <location>
        <begin position="41"/>
        <end position="61"/>
    </location>
</feature>
<dbReference type="AlphaFoldDB" id="A0A3D8PYB5"/>
<reference evidence="3" key="1">
    <citation type="submission" date="2017-11" db="EMBL/GenBank/DDBJ databases">
        <authorList>
            <person name="Zhu W."/>
        </authorList>
    </citation>
    <scope>NUCLEOTIDE SEQUENCE [LARGE SCALE GENOMIC DNA]</scope>
    <source>
        <strain evidence="3">CAU 1051</strain>
    </source>
</reference>
<protein>
    <submittedName>
        <fullName evidence="2">Uncharacterized protein</fullName>
    </submittedName>
</protein>
<evidence type="ECO:0000313" key="3">
    <source>
        <dbReference type="Proteomes" id="UP000256520"/>
    </source>
</evidence>
<keyword evidence="1" id="KW-0472">Membrane</keyword>
<sequence>MTAAVNKSSIVLYTALLSFINRVINVHQEITSSNNVQKNAGWWVVVYLVVAIVGIALLMWVCQKYGNGAEYGGDFKLGPLSLSVYCK</sequence>
<keyword evidence="3" id="KW-1185">Reference proteome</keyword>
<proteinExistence type="predicted"/>
<keyword evidence="1" id="KW-0812">Transmembrane</keyword>
<evidence type="ECO:0000313" key="2">
    <source>
        <dbReference type="EMBL" id="RDW20782.1"/>
    </source>
</evidence>
<dbReference type="RefSeq" id="WP_115748959.1">
    <property type="nucleotide sequence ID" value="NZ_PIOD01000005.1"/>
</dbReference>